<dbReference type="EMBL" id="VFIY01000005">
    <property type="protein sequence ID" value="TPD61609.1"/>
    <property type="molecule type" value="Genomic_DNA"/>
</dbReference>
<gene>
    <name evidence="1" type="ORF">FIV46_05210</name>
</gene>
<accession>A0A501PM78</accession>
<keyword evidence="2" id="KW-1185">Reference proteome</keyword>
<organism evidence="1 2">
    <name type="scientific">Emcibacter nanhaiensis</name>
    <dbReference type="NCBI Taxonomy" id="1505037"/>
    <lineage>
        <taxon>Bacteria</taxon>
        <taxon>Pseudomonadati</taxon>
        <taxon>Pseudomonadota</taxon>
        <taxon>Alphaproteobacteria</taxon>
        <taxon>Emcibacterales</taxon>
        <taxon>Emcibacteraceae</taxon>
        <taxon>Emcibacter</taxon>
    </lineage>
</organism>
<dbReference type="Proteomes" id="UP000319148">
    <property type="component" value="Unassembled WGS sequence"/>
</dbReference>
<evidence type="ECO:0000313" key="1">
    <source>
        <dbReference type="EMBL" id="TPD61609.1"/>
    </source>
</evidence>
<protein>
    <recommendedName>
        <fullName evidence="3">DUF4242 domain-containing protein</fullName>
    </recommendedName>
</protein>
<comment type="caution">
    <text evidence="1">The sequence shown here is derived from an EMBL/GenBank/DDBJ whole genome shotgun (WGS) entry which is preliminary data.</text>
</comment>
<evidence type="ECO:0000313" key="2">
    <source>
        <dbReference type="Proteomes" id="UP000319148"/>
    </source>
</evidence>
<evidence type="ECO:0008006" key="3">
    <source>
        <dbReference type="Google" id="ProtNLM"/>
    </source>
</evidence>
<dbReference type="AlphaFoldDB" id="A0A501PM78"/>
<name>A0A501PM78_9PROT</name>
<sequence>MKKIFEIPVYNEEVREIVRAGRSHNTLEDSWADMHLIEIRAHTAGEAMEICRRKHPEKMGFVLGDAAESVA</sequence>
<proteinExistence type="predicted"/>
<dbReference type="OrthoDB" id="7365403at2"/>
<dbReference type="RefSeq" id="WP_139939103.1">
    <property type="nucleotide sequence ID" value="NZ_JBHSYP010000003.1"/>
</dbReference>
<reference evidence="2" key="1">
    <citation type="submission" date="2019-06" db="EMBL/GenBank/DDBJ databases">
        <title>The complete genome of Emcibacter congregatus ZYLT.</title>
        <authorList>
            <person name="Zhao Z."/>
        </authorList>
    </citation>
    <scope>NUCLEOTIDE SEQUENCE [LARGE SCALE GENOMIC DNA]</scope>
    <source>
        <strain evidence="2">MCCC 1A06723</strain>
    </source>
</reference>